<sequence>MPSFAVVAPRWDPIWCWQVHGPSTQIFDLNQNVCLNNEVVKGSMNEVKTQRHSQISTEQNEQRTAWRDKEVIENEAVSRKRCQAKNKKIRVSPLPRPMKPAQHHINITDRRQTLHSGASRHNVQPTTRFEREKCAAHLQKANGPPVSLARKAVVDKLETDRRSKPQPPALGGSDQEGYYIRVARTVARQIVVWEDAGRGHCFLDWSEVGGDFEDGGRSKGETPTCGRQASLK</sequence>
<dbReference type="Proteomes" id="UP001215598">
    <property type="component" value="Unassembled WGS sequence"/>
</dbReference>
<comment type="caution">
    <text evidence="2">The sequence shown here is derived from an EMBL/GenBank/DDBJ whole genome shotgun (WGS) entry which is preliminary data.</text>
</comment>
<feature type="region of interest" description="Disordered" evidence="1">
    <location>
        <begin position="209"/>
        <end position="232"/>
    </location>
</feature>
<accession>A0AAD7MW43</accession>
<name>A0AAD7MW43_9AGAR</name>
<organism evidence="2 3">
    <name type="scientific">Mycena metata</name>
    <dbReference type="NCBI Taxonomy" id="1033252"/>
    <lineage>
        <taxon>Eukaryota</taxon>
        <taxon>Fungi</taxon>
        <taxon>Dikarya</taxon>
        <taxon>Basidiomycota</taxon>
        <taxon>Agaricomycotina</taxon>
        <taxon>Agaricomycetes</taxon>
        <taxon>Agaricomycetidae</taxon>
        <taxon>Agaricales</taxon>
        <taxon>Marasmiineae</taxon>
        <taxon>Mycenaceae</taxon>
        <taxon>Mycena</taxon>
    </lineage>
</organism>
<reference evidence="2" key="1">
    <citation type="submission" date="2023-03" db="EMBL/GenBank/DDBJ databases">
        <title>Massive genome expansion in bonnet fungi (Mycena s.s.) driven by repeated elements and novel gene families across ecological guilds.</title>
        <authorList>
            <consortium name="Lawrence Berkeley National Laboratory"/>
            <person name="Harder C.B."/>
            <person name="Miyauchi S."/>
            <person name="Viragh M."/>
            <person name="Kuo A."/>
            <person name="Thoen E."/>
            <person name="Andreopoulos B."/>
            <person name="Lu D."/>
            <person name="Skrede I."/>
            <person name="Drula E."/>
            <person name="Henrissat B."/>
            <person name="Morin E."/>
            <person name="Kohler A."/>
            <person name="Barry K."/>
            <person name="LaButti K."/>
            <person name="Morin E."/>
            <person name="Salamov A."/>
            <person name="Lipzen A."/>
            <person name="Mereny Z."/>
            <person name="Hegedus B."/>
            <person name="Baldrian P."/>
            <person name="Stursova M."/>
            <person name="Weitz H."/>
            <person name="Taylor A."/>
            <person name="Grigoriev I.V."/>
            <person name="Nagy L.G."/>
            <person name="Martin F."/>
            <person name="Kauserud H."/>
        </authorList>
    </citation>
    <scope>NUCLEOTIDE SEQUENCE</scope>
    <source>
        <strain evidence="2">CBHHK182m</strain>
    </source>
</reference>
<evidence type="ECO:0000313" key="3">
    <source>
        <dbReference type="Proteomes" id="UP001215598"/>
    </source>
</evidence>
<dbReference type="AlphaFoldDB" id="A0AAD7MW43"/>
<evidence type="ECO:0000256" key="1">
    <source>
        <dbReference type="SAM" id="MobiDB-lite"/>
    </source>
</evidence>
<keyword evidence="3" id="KW-1185">Reference proteome</keyword>
<protein>
    <submittedName>
        <fullName evidence="2">Uncharacterized protein</fullName>
    </submittedName>
</protein>
<gene>
    <name evidence="2" type="ORF">B0H16DRAFT_1468243</name>
</gene>
<dbReference type="EMBL" id="JARKIB010000140">
    <property type="protein sequence ID" value="KAJ7733166.1"/>
    <property type="molecule type" value="Genomic_DNA"/>
</dbReference>
<evidence type="ECO:0000313" key="2">
    <source>
        <dbReference type="EMBL" id="KAJ7733166.1"/>
    </source>
</evidence>
<proteinExistence type="predicted"/>